<accession>L0FBX3</accession>
<dbReference type="STRING" id="871963.Desdi_3043"/>
<evidence type="ECO:0000313" key="2">
    <source>
        <dbReference type="Proteomes" id="UP000010797"/>
    </source>
</evidence>
<dbReference type="AlphaFoldDB" id="L0FBX3"/>
<dbReference type="HOGENOM" id="CLU_2952867_0_0_9"/>
<protein>
    <submittedName>
        <fullName evidence="1">Uncharacterized protein</fullName>
    </submittedName>
</protein>
<reference evidence="2" key="1">
    <citation type="submission" date="2012-02" db="EMBL/GenBank/DDBJ databases">
        <title>Complete sequence of Desulfitobacterium dichloroeliminans LMG P-21439.</title>
        <authorList>
            <person name="Lucas S."/>
            <person name="Han J."/>
            <person name="Lapidus A."/>
            <person name="Cheng J.-F."/>
            <person name="Goodwin L."/>
            <person name="Pitluck S."/>
            <person name="Peters L."/>
            <person name="Ovchinnikova G."/>
            <person name="Teshima H."/>
            <person name="Detter J.C."/>
            <person name="Han C."/>
            <person name="Tapia R."/>
            <person name="Land M."/>
            <person name="Hauser L."/>
            <person name="Kyrpides N."/>
            <person name="Ivanova N."/>
            <person name="Pagani I."/>
            <person name="Kruse T."/>
            <person name="de Vos W.M."/>
            <person name="Boon N."/>
            <person name="Smidt H."/>
            <person name="Woyke T."/>
        </authorList>
    </citation>
    <scope>NUCLEOTIDE SEQUENCE [LARGE SCALE GENOMIC DNA]</scope>
    <source>
        <strain evidence="2">LMG P-21439 / DCA1</strain>
    </source>
</reference>
<dbReference type="RefSeq" id="WP_015263409.1">
    <property type="nucleotide sequence ID" value="NC_019903.1"/>
</dbReference>
<evidence type="ECO:0000313" key="1">
    <source>
        <dbReference type="EMBL" id="AGA70448.1"/>
    </source>
</evidence>
<dbReference type="OrthoDB" id="9956096at2"/>
<dbReference type="Proteomes" id="UP000010797">
    <property type="component" value="Chromosome"/>
</dbReference>
<organism evidence="1 2">
    <name type="scientific">Desulfitobacterium dichloroeliminans (strain LMG P-21439 / DCA1)</name>
    <dbReference type="NCBI Taxonomy" id="871963"/>
    <lineage>
        <taxon>Bacteria</taxon>
        <taxon>Bacillati</taxon>
        <taxon>Bacillota</taxon>
        <taxon>Clostridia</taxon>
        <taxon>Eubacteriales</taxon>
        <taxon>Desulfitobacteriaceae</taxon>
        <taxon>Desulfitobacterium</taxon>
    </lineage>
</organism>
<gene>
    <name evidence="1" type="ordered locus">Desdi_3043</name>
</gene>
<dbReference type="EMBL" id="CP003344">
    <property type="protein sequence ID" value="AGA70448.1"/>
    <property type="molecule type" value="Genomic_DNA"/>
</dbReference>
<keyword evidence="2" id="KW-1185">Reference proteome</keyword>
<sequence length="59" mass="6751">MRVTFNISSGSEDPKQAVELREKFEALMVEYGLQGTTRGDEYSKRAIFNGSYRTEAKEE</sequence>
<dbReference type="KEGG" id="ddl:Desdi_3043"/>
<proteinExistence type="predicted"/>
<name>L0FBX3_DESDL</name>